<evidence type="ECO:0000313" key="1">
    <source>
        <dbReference type="EMBL" id="KAK4019437.1"/>
    </source>
</evidence>
<reference evidence="1 2" key="1">
    <citation type="journal article" date="2023" name="Nucleic Acids Res.">
        <title>The hologenome of Daphnia magna reveals possible DNA methylation and microbiome-mediated evolution of the host genome.</title>
        <authorList>
            <person name="Chaturvedi A."/>
            <person name="Li X."/>
            <person name="Dhandapani V."/>
            <person name="Marshall H."/>
            <person name="Kissane S."/>
            <person name="Cuenca-Cambronero M."/>
            <person name="Asole G."/>
            <person name="Calvet F."/>
            <person name="Ruiz-Romero M."/>
            <person name="Marangio P."/>
            <person name="Guigo R."/>
            <person name="Rago D."/>
            <person name="Mirbahai L."/>
            <person name="Eastwood N."/>
            <person name="Colbourne J.K."/>
            <person name="Zhou J."/>
            <person name="Mallon E."/>
            <person name="Orsini L."/>
        </authorList>
    </citation>
    <scope>NUCLEOTIDE SEQUENCE [LARGE SCALE GENOMIC DNA]</scope>
    <source>
        <strain evidence="1">LRV0_1</strain>
    </source>
</reference>
<keyword evidence="2" id="KW-1185">Reference proteome</keyword>
<comment type="caution">
    <text evidence="1">The sequence shown here is derived from an EMBL/GenBank/DDBJ whole genome shotgun (WGS) entry which is preliminary data.</text>
</comment>
<name>A0ABR0A2R4_9CRUS</name>
<sequence>MVVQCVGTTHQATSSAGFQQMDTAWAHSAAGCCFVRASPYRRRLPVFPPEKKTRPFGDDLKPLYGSRI</sequence>
<organism evidence="1 2">
    <name type="scientific">Daphnia magna</name>
    <dbReference type="NCBI Taxonomy" id="35525"/>
    <lineage>
        <taxon>Eukaryota</taxon>
        <taxon>Metazoa</taxon>
        <taxon>Ecdysozoa</taxon>
        <taxon>Arthropoda</taxon>
        <taxon>Crustacea</taxon>
        <taxon>Branchiopoda</taxon>
        <taxon>Diplostraca</taxon>
        <taxon>Cladocera</taxon>
        <taxon>Anomopoda</taxon>
        <taxon>Daphniidae</taxon>
        <taxon>Daphnia</taxon>
    </lineage>
</organism>
<accession>A0ABR0A2R4</accession>
<evidence type="ECO:0000313" key="2">
    <source>
        <dbReference type="Proteomes" id="UP001234178"/>
    </source>
</evidence>
<dbReference type="Proteomes" id="UP001234178">
    <property type="component" value="Unassembled WGS sequence"/>
</dbReference>
<gene>
    <name evidence="1" type="ORF">OUZ56_001457</name>
</gene>
<protein>
    <submittedName>
        <fullName evidence="1">Uncharacterized protein</fullName>
    </submittedName>
</protein>
<dbReference type="EMBL" id="JAOYFB010000036">
    <property type="protein sequence ID" value="KAK4019437.1"/>
    <property type="molecule type" value="Genomic_DNA"/>
</dbReference>
<proteinExistence type="predicted"/>